<keyword evidence="1" id="KW-1133">Transmembrane helix</keyword>
<evidence type="ECO:0000313" key="3">
    <source>
        <dbReference type="Proteomes" id="UP000318447"/>
    </source>
</evidence>
<evidence type="ECO:0000313" key="2">
    <source>
        <dbReference type="EMBL" id="TPP46252.1"/>
    </source>
</evidence>
<comment type="caution">
    <text evidence="2">The sequence shown here is derived from an EMBL/GenBank/DDBJ whole genome shotgun (WGS) entry which is preliminary data.</text>
</comment>
<dbReference type="EMBL" id="RHLC01000026">
    <property type="protein sequence ID" value="TPP46252.1"/>
    <property type="molecule type" value="Genomic_DNA"/>
</dbReference>
<keyword evidence="1" id="KW-0812">Transmembrane</keyword>
<proteinExistence type="predicted"/>
<protein>
    <submittedName>
        <fullName evidence="2">Putative integral membrane protein</fullName>
    </submittedName>
</protein>
<feature type="transmembrane region" description="Helical" evidence="1">
    <location>
        <begin position="137"/>
        <end position="156"/>
    </location>
</feature>
<keyword evidence="1" id="KW-0472">Membrane</keyword>
<dbReference type="Proteomes" id="UP000318447">
    <property type="component" value="Unassembled WGS sequence"/>
</dbReference>
<accession>A0A504XB25</accession>
<feature type="transmembrane region" description="Helical" evidence="1">
    <location>
        <begin position="74"/>
        <end position="94"/>
    </location>
</feature>
<dbReference type="AlphaFoldDB" id="A0A504XB25"/>
<name>A0A504XB25_LEIDO</name>
<feature type="transmembrane region" description="Helical" evidence="1">
    <location>
        <begin position="17"/>
        <end position="36"/>
    </location>
</feature>
<evidence type="ECO:0000256" key="1">
    <source>
        <dbReference type="SAM" id="Phobius"/>
    </source>
</evidence>
<organism evidence="2 3">
    <name type="scientific">Leishmania donovani</name>
    <dbReference type="NCBI Taxonomy" id="5661"/>
    <lineage>
        <taxon>Eukaryota</taxon>
        <taxon>Discoba</taxon>
        <taxon>Euglenozoa</taxon>
        <taxon>Kinetoplastea</taxon>
        <taxon>Metakinetoplastina</taxon>
        <taxon>Trypanosomatida</taxon>
        <taxon>Trypanosomatidae</taxon>
        <taxon>Leishmaniinae</taxon>
        <taxon>Leishmania</taxon>
    </lineage>
</organism>
<sequence>MDNYSATGFDGYASDDATYGAGLCLACVLCGSTLIAKYQYGGNEAQRGSVKVGVNALPVCLFAFSKNPERIDGILIVLRAVGSSMLSYAAALYYSVHIVVHLGVAEGEVREHGAPVPDVDHADADCAGGTSWDTARVQLLLAVANLFLFSHMFLHVHKKSRFDGSKKKVS</sequence>
<gene>
    <name evidence="2" type="ORF">CGC21_4755</name>
</gene>
<reference evidence="3" key="1">
    <citation type="submission" date="2019-02" db="EMBL/GenBank/DDBJ databases">
        <title>FDA dAtabase for Regulatory Grade micrObial Sequences (FDA-ARGOS): Supporting development and validation of Infectious Disease Dx tests.</title>
        <authorList>
            <person name="Duncan R."/>
            <person name="Fisher C."/>
            <person name="Tallon L."/>
            <person name="Sadzewicz L."/>
            <person name="Sengamalay N."/>
            <person name="Ott S."/>
            <person name="Godinez A."/>
            <person name="Nagaraj S."/>
            <person name="Vavikolanu K."/>
            <person name="Nadendla S."/>
            <person name="Aluvathingal J."/>
            <person name="Sichtig H."/>
        </authorList>
    </citation>
    <scope>NUCLEOTIDE SEQUENCE [LARGE SCALE GENOMIC DNA]</scope>
    <source>
        <strain evidence="3">FDAARGOS_361</strain>
    </source>
</reference>